<dbReference type="SUPFAM" id="SSF51419">
    <property type="entry name" value="PLP-binding barrel"/>
    <property type="match status" value="1"/>
</dbReference>
<sequence>MHNNMKWYNILNIDEIDSPSIVLYEDHLKHNLNTMITMVDNDLSKLMPHIKTNKMPKVIRQMITLGIKSFKTATIAEAEIAAVEGATHVLIAHQLVGSKVMRFIELIKTFKNTRFSTIVDNIDSAKKLHHEAVKQAININIYIDINNGMDRSGIEIGIGLENLIEQIDKCLSLNFLGFHVYDGHLRTPDFKQRKDRVEEGFKNITTFFETLKHKYPNIEIISGGTPSFTSHLTEKDRICSPGTCILWDWGYDQKLTEQEYKYAALVITRVISKPKKNVITIDLGNKAIASENPIDSRVKFLNLFDYELISQSEEHGVLSVQNWNDIKVGDVLYGVPYHICPTINLYDEVSVIVHSKKIDSWDITARKRKITI</sequence>
<dbReference type="InterPro" id="IPR042208">
    <property type="entry name" value="D-ser_dehydrat-like_sf"/>
</dbReference>
<evidence type="ECO:0000259" key="3">
    <source>
        <dbReference type="SMART" id="SM01119"/>
    </source>
</evidence>
<organism evidence="4 5">
    <name type="scientific">Aquimarina aggregata</name>
    <dbReference type="NCBI Taxonomy" id="1642818"/>
    <lineage>
        <taxon>Bacteria</taxon>
        <taxon>Pseudomonadati</taxon>
        <taxon>Bacteroidota</taxon>
        <taxon>Flavobacteriia</taxon>
        <taxon>Flavobacteriales</taxon>
        <taxon>Flavobacteriaceae</taxon>
        <taxon>Aquimarina</taxon>
    </lineage>
</organism>
<dbReference type="PANTHER" id="PTHR28004">
    <property type="entry name" value="ZGC:162816-RELATED"/>
    <property type="match status" value="1"/>
</dbReference>
<reference evidence="4 5" key="1">
    <citation type="submission" date="2016-01" db="EMBL/GenBank/DDBJ databases">
        <title>The draft genome sequence of Aquimarina sp. RZW4-3-2.</title>
        <authorList>
            <person name="Wang Y."/>
        </authorList>
    </citation>
    <scope>NUCLEOTIDE SEQUENCE [LARGE SCALE GENOMIC DNA]</scope>
    <source>
        <strain evidence="4 5">RZW4-3-2</strain>
    </source>
</reference>
<keyword evidence="5" id="KW-1185">Reference proteome</keyword>
<protein>
    <submittedName>
        <fullName evidence="4">Alanine racemase</fullName>
    </submittedName>
</protein>
<gene>
    <name evidence="4" type="ORF">AWE51_02740</name>
</gene>
<dbReference type="AlphaFoldDB" id="A0A163CG09"/>
<dbReference type="InterPro" id="IPR001608">
    <property type="entry name" value="Ala_racemase_N"/>
</dbReference>
<dbReference type="STRING" id="1642818.AWE51_02740"/>
<dbReference type="OrthoDB" id="9788869at2"/>
<dbReference type="Gene3D" id="3.20.20.10">
    <property type="entry name" value="Alanine racemase"/>
    <property type="match status" value="1"/>
</dbReference>
<dbReference type="GO" id="GO:0008721">
    <property type="term" value="F:D-serine ammonia-lyase activity"/>
    <property type="evidence" value="ECO:0007669"/>
    <property type="project" value="TreeGrafter"/>
</dbReference>
<evidence type="ECO:0000256" key="1">
    <source>
        <dbReference type="ARBA" id="ARBA00005323"/>
    </source>
</evidence>
<keyword evidence="2" id="KW-0456">Lyase</keyword>
<dbReference type="GO" id="GO:0036088">
    <property type="term" value="P:D-serine catabolic process"/>
    <property type="evidence" value="ECO:0007669"/>
    <property type="project" value="TreeGrafter"/>
</dbReference>
<evidence type="ECO:0000313" key="5">
    <source>
        <dbReference type="Proteomes" id="UP000076715"/>
    </source>
</evidence>
<accession>A0A163CG09</accession>
<dbReference type="PANTHER" id="PTHR28004:SF2">
    <property type="entry name" value="D-SERINE DEHYDRATASE"/>
    <property type="match status" value="1"/>
</dbReference>
<evidence type="ECO:0000256" key="2">
    <source>
        <dbReference type="ARBA" id="ARBA00023239"/>
    </source>
</evidence>
<dbReference type="Proteomes" id="UP000076715">
    <property type="component" value="Unassembled WGS sequence"/>
</dbReference>
<name>A0A163CG09_9FLAO</name>
<comment type="caution">
    <text evidence="4">The sequence shown here is derived from an EMBL/GenBank/DDBJ whole genome shotgun (WGS) entry which is preliminary data.</text>
</comment>
<dbReference type="SMART" id="SM01119">
    <property type="entry name" value="D-ser_dehydrat"/>
    <property type="match status" value="1"/>
</dbReference>
<dbReference type="EMBL" id="LQRT01000002">
    <property type="protein sequence ID" value="KZS42375.1"/>
    <property type="molecule type" value="Genomic_DNA"/>
</dbReference>
<dbReference type="InterPro" id="IPR026956">
    <property type="entry name" value="D-ser_dehydrat-like_dom"/>
</dbReference>
<dbReference type="Pfam" id="PF14031">
    <property type="entry name" value="D-ser_dehydrat"/>
    <property type="match status" value="1"/>
</dbReference>
<dbReference type="InterPro" id="IPR051466">
    <property type="entry name" value="D-amino_acid_metab_enzyme"/>
</dbReference>
<feature type="domain" description="D-serine dehydratase-like" evidence="3">
    <location>
        <begin position="263"/>
        <end position="353"/>
    </location>
</feature>
<proteinExistence type="inferred from homology"/>
<dbReference type="Gene3D" id="2.40.37.20">
    <property type="entry name" value="D-serine dehydratase-like domain"/>
    <property type="match status" value="1"/>
</dbReference>
<comment type="similarity">
    <text evidence="1">Belongs to the DSD1 family.</text>
</comment>
<dbReference type="Pfam" id="PF01168">
    <property type="entry name" value="Ala_racemase_N"/>
    <property type="match status" value="1"/>
</dbReference>
<dbReference type="InterPro" id="IPR029066">
    <property type="entry name" value="PLP-binding_barrel"/>
</dbReference>
<evidence type="ECO:0000313" key="4">
    <source>
        <dbReference type="EMBL" id="KZS42375.1"/>
    </source>
</evidence>